<keyword evidence="1" id="KW-0472">Membrane</keyword>
<dbReference type="Proteomes" id="UP000534286">
    <property type="component" value="Unassembled WGS sequence"/>
</dbReference>
<evidence type="ECO:0000313" key="3">
    <source>
        <dbReference type="Proteomes" id="UP000534286"/>
    </source>
</evidence>
<dbReference type="RefSeq" id="WP_184752219.1">
    <property type="nucleotide sequence ID" value="NZ_BAABEK010000084.1"/>
</dbReference>
<accession>A0A7W7RPU6</accession>
<evidence type="ECO:0000313" key="2">
    <source>
        <dbReference type="EMBL" id="MBB4935958.1"/>
    </source>
</evidence>
<keyword evidence="1" id="KW-1133">Transmembrane helix</keyword>
<dbReference type="SUPFAM" id="SSF103473">
    <property type="entry name" value="MFS general substrate transporter"/>
    <property type="match status" value="1"/>
</dbReference>
<keyword evidence="3" id="KW-1185">Reference proteome</keyword>
<proteinExistence type="predicted"/>
<comment type="caution">
    <text evidence="2">The sequence shown here is derived from an EMBL/GenBank/DDBJ whole genome shotgun (WGS) entry which is preliminary data.</text>
</comment>
<reference evidence="2 3" key="1">
    <citation type="submission" date="2020-08" db="EMBL/GenBank/DDBJ databases">
        <title>Sequencing the genomes of 1000 actinobacteria strains.</title>
        <authorList>
            <person name="Klenk H.-P."/>
        </authorList>
    </citation>
    <scope>NUCLEOTIDE SEQUENCE [LARGE SCALE GENOMIC DNA]</scope>
    <source>
        <strain evidence="2 3">DSM 43023</strain>
    </source>
</reference>
<organism evidence="2 3">
    <name type="scientific">Streptosporangium album</name>
    <dbReference type="NCBI Taxonomy" id="47479"/>
    <lineage>
        <taxon>Bacteria</taxon>
        <taxon>Bacillati</taxon>
        <taxon>Actinomycetota</taxon>
        <taxon>Actinomycetes</taxon>
        <taxon>Streptosporangiales</taxon>
        <taxon>Streptosporangiaceae</taxon>
        <taxon>Streptosporangium</taxon>
    </lineage>
</organism>
<evidence type="ECO:0000256" key="1">
    <source>
        <dbReference type="SAM" id="Phobius"/>
    </source>
</evidence>
<feature type="transmembrane region" description="Helical" evidence="1">
    <location>
        <begin position="92"/>
        <end position="114"/>
    </location>
</feature>
<feature type="transmembrane region" description="Helical" evidence="1">
    <location>
        <begin position="7"/>
        <end position="30"/>
    </location>
</feature>
<feature type="transmembrane region" description="Helical" evidence="1">
    <location>
        <begin position="69"/>
        <end position="86"/>
    </location>
</feature>
<sequence>MLHLDPAGYGLPLSSIGVGGLLGAVLVTAVNRLLGVRWVLFADLVGTAVMMVVPAVFPEAWAVGAAARLLSWGTLPVGAGLAGLLAEVMGLTGAFAVFAVLAVLPVVPFLMTVTEREIVVAQRKSEIDHAILG</sequence>
<dbReference type="AlphaFoldDB" id="A0A7W7RPU6"/>
<dbReference type="InterPro" id="IPR036259">
    <property type="entry name" value="MFS_trans_sf"/>
</dbReference>
<gene>
    <name evidence="2" type="ORF">FHR32_000263</name>
</gene>
<feature type="transmembrane region" description="Helical" evidence="1">
    <location>
        <begin position="36"/>
        <end position="57"/>
    </location>
</feature>
<name>A0A7W7RPU6_9ACTN</name>
<keyword evidence="1" id="KW-0812">Transmembrane</keyword>
<protein>
    <submittedName>
        <fullName evidence="2">Putative MFS family arabinose efflux permease</fullName>
    </submittedName>
</protein>
<dbReference type="EMBL" id="JACHJU010000001">
    <property type="protein sequence ID" value="MBB4935958.1"/>
    <property type="molecule type" value="Genomic_DNA"/>
</dbReference>